<dbReference type="PROSITE" id="PS00675">
    <property type="entry name" value="SIGMA54_INTERACT_1"/>
    <property type="match status" value="1"/>
</dbReference>
<keyword evidence="5" id="KW-0597">Phosphoprotein</keyword>
<dbReference type="Gene3D" id="3.40.50.300">
    <property type="entry name" value="P-loop containing nucleotide triphosphate hydrolases"/>
    <property type="match status" value="1"/>
</dbReference>
<dbReference type="CDD" id="cd00009">
    <property type="entry name" value="AAA"/>
    <property type="match status" value="1"/>
</dbReference>
<dbReference type="InterPro" id="IPR009057">
    <property type="entry name" value="Homeodomain-like_sf"/>
</dbReference>
<feature type="domain" description="Sigma-54 factor interaction" evidence="6">
    <location>
        <begin position="128"/>
        <end position="357"/>
    </location>
</feature>
<dbReference type="Gene3D" id="1.10.8.60">
    <property type="match status" value="1"/>
</dbReference>
<dbReference type="InterPro" id="IPR002078">
    <property type="entry name" value="Sigma_54_int"/>
</dbReference>
<dbReference type="Gene3D" id="3.40.50.2300">
    <property type="match status" value="1"/>
</dbReference>
<organism evidence="8 9">
    <name type="scientific">candidate division WOR_3 bacterium SM23_60</name>
    <dbReference type="NCBI Taxonomy" id="1703780"/>
    <lineage>
        <taxon>Bacteria</taxon>
        <taxon>Bacteria division WOR-3</taxon>
    </lineage>
</organism>
<dbReference type="GO" id="GO:0043565">
    <property type="term" value="F:sequence-specific DNA binding"/>
    <property type="evidence" value="ECO:0007669"/>
    <property type="project" value="InterPro"/>
</dbReference>
<dbReference type="InterPro" id="IPR011006">
    <property type="entry name" value="CheY-like_superfamily"/>
</dbReference>
<dbReference type="FunFam" id="3.40.50.300:FF:000006">
    <property type="entry name" value="DNA-binding transcriptional regulator NtrC"/>
    <property type="match status" value="1"/>
</dbReference>
<dbReference type="Pfam" id="PF25601">
    <property type="entry name" value="AAA_lid_14"/>
    <property type="match status" value="1"/>
</dbReference>
<dbReference type="AlphaFoldDB" id="A0A0S8GD20"/>
<dbReference type="SMART" id="SM00382">
    <property type="entry name" value="AAA"/>
    <property type="match status" value="1"/>
</dbReference>
<evidence type="ECO:0000256" key="2">
    <source>
        <dbReference type="ARBA" id="ARBA00022840"/>
    </source>
</evidence>
<dbReference type="Gene3D" id="1.10.10.60">
    <property type="entry name" value="Homeodomain-like"/>
    <property type="match status" value="1"/>
</dbReference>
<evidence type="ECO:0000256" key="3">
    <source>
        <dbReference type="ARBA" id="ARBA00023015"/>
    </source>
</evidence>
<dbReference type="InterPro" id="IPR025662">
    <property type="entry name" value="Sigma_54_int_dom_ATP-bd_1"/>
</dbReference>
<name>A0A0S8GD20_UNCW3</name>
<evidence type="ECO:0000313" key="9">
    <source>
        <dbReference type="Proteomes" id="UP000051096"/>
    </source>
</evidence>
<evidence type="ECO:0000259" key="7">
    <source>
        <dbReference type="PROSITE" id="PS50110"/>
    </source>
</evidence>
<dbReference type="GO" id="GO:0000160">
    <property type="term" value="P:phosphorelay signal transduction system"/>
    <property type="evidence" value="ECO:0007669"/>
    <property type="project" value="InterPro"/>
</dbReference>
<dbReference type="PROSITE" id="PS50110">
    <property type="entry name" value="RESPONSE_REGULATORY"/>
    <property type="match status" value="1"/>
</dbReference>
<comment type="caution">
    <text evidence="8">The sequence shown here is derived from an EMBL/GenBank/DDBJ whole genome shotgun (WGS) entry which is preliminary data.</text>
</comment>
<keyword evidence="3" id="KW-0805">Transcription regulation</keyword>
<gene>
    <name evidence="8" type="ORF">AMJ87_10015</name>
</gene>
<keyword evidence="1" id="KW-0547">Nucleotide-binding</keyword>
<evidence type="ECO:0000259" key="6">
    <source>
        <dbReference type="PROSITE" id="PS50045"/>
    </source>
</evidence>
<dbReference type="PATRIC" id="fig|1703780.3.peg.1147"/>
<dbReference type="PROSITE" id="PS00688">
    <property type="entry name" value="SIGMA54_INTERACT_3"/>
    <property type="match status" value="1"/>
</dbReference>
<keyword evidence="4" id="KW-0804">Transcription</keyword>
<dbReference type="InterPro" id="IPR003593">
    <property type="entry name" value="AAA+_ATPase"/>
</dbReference>
<dbReference type="InterPro" id="IPR027417">
    <property type="entry name" value="P-loop_NTPase"/>
</dbReference>
<dbReference type="GO" id="GO:0006355">
    <property type="term" value="P:regulation of DNA-templated transcription"/>
    <property type="evidence" value="ECO:0007669"/>
    <property type="project" value="InterPro"/>
</dbReference>
<evidence type="ECO:0000256" key="4">
    <source>
        <dbReference type="ARBA" id="ARBA00023163"/>
    </source>
</evidence>
<feature type="modified residue" description="4-aspartylphosphate" evidence="5">
    <location>
        <position position="53"/>
    </location>
</feature>
<dbReference type="SMART" id="SM00448">
    <property type="entry name" value="REC"/>
    <property type="match status" value="1"/>
</dbReference>
<dbReference type="CDD" id="cd14279">
    <property type="entry name" value="CUE"/>
    <property type="match status" value="1"/>
</dbReference>
<dbReference type="CDD" id="cd00156">
    <property type="entry name" value="REC"/>
    <property type="match status" value="1"/>
</dbReference>
<dbReference type="InterPro" id="IPR002197">
    <property type="entry name" value="HTH_Fis"/>
</dbReference>
<dbReference type="InterPro" id="IPR025944">
    <property type="entry name" value="Sigma_54_int_dom_CS"/>
</dbReference>
<dbReference type="SUPFAM" id="SSF52540">
    <property type="entry name" value="P-loop containing nucleoside triphosphate hydrolases"/>
    <property type="match status" value="1"/>
</dbReference>
<dbReference type="Pfam" id="PF00072">
    <property type="entry name" value="Response_reg"/>
    <property type="match status" value="1"/>
</dbReference>
<evidence type="ECO:0000256" key="1">
    <source>
        <dbReference type="ARBA" id="ARBA00022741"/>
    </source>
</evidence>
<evidence type="ECO:0008006" key="10">
    <source>
        <dbReference type="Google" id="ProtNLM"/>
    </source>
</evidence>
<reference evidence="8 9" key="1">
    <citation type="journal article" date="2015" name="Microbiome">
        <title>Genomic resolution of linkages in carbon, nitrogen, and sulfur cycling among widespread estuary sediment bacteria.</title>
        <authorList>
            <person name="Baker B.J."/>
            <person name="Lazar C.S."/>
            <person name="Teske A.P."/>
            <person name="Dick G.J."/>
        </authorList>
    </citation>
    <scope>NUCLEOTIDE SEQUENCE [LARGE SCALE GENOMIC DNA]</scope>
    <source>
        <strain evidence="8">SM23_60</strain>
    </source>
</reference>
<dbReference type="Pfam" id="PF02954">
    <property type="entry name" value="HTH_8"/>
    <property type="match status" value="1"/>
</dbReference>
<dbReference type="Proteomes" id="UP000051096">
    <property type="component" value="Unassembled WGS sequence"/>
</dbReference>
<feature type="domain" description="Response regulatory" evidence="7">
    <location>
        <begin position="4"/>
        <end position="118"/>
    </location>
</feature>
<evidence type="ECO:0000256" key="5">
    <source>
        <dbReference type="PROSITE-ProRule" id="PRU00169"/>
    </source>
</evidence>
<keyword evidence="2" id="KW-0067">ATP-binding</keyword>
<dbReference type="InterPro" id="IPR058031">
    <property type="entry name" value="AAA_lid_NorR"/>
</dbReference>
<dbReference type="PANTHER" id="PTHR32071">
    <property type="entry name" value="TRANSCRIPTIONAL REGULATORY PROTEIN"/>
    <property type="match status" value="1"/>
</dbReference>
<sequence>MKQKILLLDDEESLIKWLSYALEQKGYQVFATTDARRALNKLKDTQYDCVISDIRMPNIDGYEFLRRVRTLAPNTPVVFITAYGSMESAINALRDRASDYILKPFSIEELLLRIRTCTSKPRVAAQHIIGESKQMNSIIKLVRKIATTDATVLILGESGTGKELIAREIHSMSKRSHHKFISISCAALPETLLESELFGYKKGAFTGATTDKDGLFTAAHRGTFFLDEIGDAPPLIQMKLLRFLEEKQIVPLGGTQSIKVDVRLVAATNKDLMHEVKKGRFREDLYYRLNVIPVVLPPLRQRQDDIPALAEYFLKSVCKREALGEKQFLKTTVERLTTYTWPGNIRELRHVVERAAVLSEAYYLKPEHLGLPEVKPGRLEDLERTEIERVLKECNGNISRAAQVLGMGRATLYRKLQRKSRKNKKKKEKS</sequence>
<dbReference type="SUPFAM" id="SSF46689">
    <property type="entry name" value="Homeodomain-like"/>
    <property type="match status" value="1"/>
</dbReference>
<evidence type="ECO:0000313" key="8">
    <source>
        <dbReference type="EMBL" id="KPK69725.1"/>
    </source>
</evidence>
<protein>
    <recommendedName>
        <fullName evidence="10">Fis family transcriptional regulator</fullName>
    </recommendedName>
</protein>
<dbReference type="GO" id="GO:0005524">
    <property type="term" value="F:ATP binding"/>
    <property type="evidence" value="ECO:0007669"/>
    <property type="project" value="UniProtKB-KW"/>
</dbReference>
<dbReference type="Pfam" id="PF00158">
    <property type="entry name" value="Sigma54_activat"/>
    <property type="match status" value="1"/>
</dbReference>
<dbReference type="SUPFAM" id="SSF52172">
    <property type="entry name" value="CheY-like"/>
    <property type="match status" value="1"/>
</dbReference>
<dbReference type="PANTHER" id="PTHR32071:SF113">
    <property type="entry name" value="ALGINATE BIOSYNTHESIS TRANSCRIPTIONAL REGULATORY PROTEIN ALGB"/>
    <property type="match status" value="1"/>
</dbReference>
<accession>A0A0S8GD20</accession>
<dbReference type="PRINTS" id="PR01590">
    <property type="entry name" value="HTHFIS"/>
</dbReference>
<dbReference type="InterPro" id="IPR001789">
    <property type="entry name" value="Sig_transdc_resp-reg_receiver"/>
</dbReference>
<dbReference type="EMBL" id="LJUO01000114">
    <property type="protein sequence ID" value="KPK69725.1"/>
    <property type="molecule type" value="Genomic_DNA"/>
</dbReference>
<dbReference type="PROSITE" id="PS50045">
    <property type="entry name" value="SIGMA54_INTERACT_4"/>
    <property type="match status" value="1"/>
</dbReference>
<proteinExistence type="predicted"/>